<evidence type="ECO:0000259" key="9">
    <source>
        <dbReference type="Pfam" id="PF03600"/>
    </source>
</evidence>
<dbReference type="InterPro" id="IPR051475">
    <property type="entry name" value="Diverse_Ion_Transporter"/>
</dbReference>
<gene>
    <name evidence="10" type="ORF">JOC27_001872</name>
</gene>
<evidence type="ECO:0000256" key="8">
    <source>
        <dbReference type="SAM" id="Phobius"/>
    </source>
</evidence>
<feature type="transmembrane region" description="Helical" evidence="8">
    <location>
        <begin position="56"/>
        <end position="80"/>
    </location>
</feature>
<keyword evidence="7 8" id="KW-0472">Membrane</keyword>
<feature type="transmembrane region" description="Helical" evidence="8">
    <location>
        <begin position="406"/>
        <end position="426"/>
    </location>
</feature>
<keyword evidence="5 8" id="KW-0812">Transmembrane</keyword>
<accession>A0ABS2QB90</accession>
<feature type="transmembrane region" description="Helical" evidence="8">
    <location>
        <begin position="360"/>
        <end position="385"/>
    </location>
</feature>
<evidence type="ECO:0000313" key="10">
    <source>
        <dbReference type="EMBL" id="MBM7658419.1"/>
    </source>
</evidence>
<feature type="domain" description="Citrate transporter-like" evidence="9">
    <location>
        <begin position="16"/>
        <end position="367"/>
    </location>
</feature>
<dbReference type="CDD" id="cd01116">
    <property type="entry name" value="P_permease"/>
    <property type="match status" value="1"/>
</dbReference>
<evidence type="ECO:0000256" key="2">
    <source>
        <dbReference type="ARBA" id="ARBA00009843"/>
    </source>
</evidence>
<dbReference type="PRINTS" id="PR00758">
    <property type="entry name" value="ARSENICPUMP"/>
</dbReference>
<keyword evidence="11" id="KW-1185">Reference proteome</keyword>
<dbReference type="RefSeq" id="WP_205006980.1">
    <property type="nucleotide sequence ID" value="NZ_CBCRXA010000011.1"/>
</dbReference>
<evidence type="ECO:0000256" key="4">
    <source>
        <dbReference type="ARBA" id="ARBA00022475"/>
    </source>
</evidence>
<dbReference type="Proteomes" id="UP000823201">
    <property type="component" value="Unassembled WGS sequence"/>
</dbReference>
<comment type="similarity">
    <text evidence="2">Belongs to the CitM (TC 2.A.11) transporter family.</text>
</comment>
<reference evidence="10 11" key="1">
    <citation type="submission" date="2021-01" db="EMBL/GenBank/DDBJ databases">
        <title>Genomic Encyclopedia of Type Strains, Phase IV (KMG-IV): sequencing the most valuable type-strain genomes for metagenomic binning, comparative biology and taxonomic classification.</title>
        <authorList>
            <person name="Goeker M."/>
        </authorList>
    </citation>
    <scope>NUCLEOTIDE SEQUENCE [LARGE SCALE GENOMIC DNA]</scope>
    <source>
        <strain evidence="10 11">DSM 100968</strain>
    </source>
</reference>
<dbReference type="PANTHER" id="PTHR43568:SF1">
    <property type="entry name" value="P PROTEIN"/>
    <property type="match status" value="1"/>
</dbReference>
<comment type="subcellular location">
    <subcellularLocation>
        <location evidence="1">Cell membrane</location>
        <topology evidence="1">Multi-pass membrane protein</topology>
    </subcellularLocation>
</comment>
<feature type="transmembrane region" description="Helical" evidence="8">
    <location>
        <begin position="92"/>
        <end position="119"/>
    </location>
</feature>
<feature type="transmembrane region" description="Helical" evidence="8">
    <location>
        <begin position="316"/>
        <end position="340"/>
    </location>
</feature>
<keyword evidence="6 8" id="KW-1133">Transmembrane helix</keyword>
<dbReference type="InterPro" id="IPR000802">
    <property type="entry name" value="Arsenical_pump_ArsB"/>
</dbReference>
<name>A0ABS2QB90_9BACL</name>
<comment type="caution">
    <text evidence="10">The sequence shown here is derived from an EMBL/GenBank/DDBJ whole genome shotgun (WGS) entry which is preliminary data.</text>
</comment>
<dbReference type="EMBL" id="JAFBEV010000016">
    <property type="protein sequence ID" value="MBM7658419.1"/>
    <property type="molecule type" value="Genomic_DNA"/>
</dbReference>
<evidence type="ECO:0000256" key="3">
    <source>
        <dbReference type="ARBA" id="ARBA00022448"/>
    </source>
</evidence>
<feature type="transmembrane region" description="Helical" evidence="8">
    <location>
        <begin position="173"/>
        <end position="196"/>
    </location>
</feature>
<proteinExistence type="inferred from homology"/>
<feature type="transmembrane region" description="Helical" evidence="8">
    <location>
        <begin position="282"/>
        <end position="304"/>
    </location>
</feature>
<evidence type="ECO:0000256" key="7">
    <source>
        <dbReference type="ARBA" id="ARBA00023136"/>
    </source>
</evidence>
<evidence type="ECO:0000256" key="1">
    <source>
        <dbReference type="ARBA" id="ARBA00004651"/>
    </source>
</evidence>
<evidence type="ECO:0000313" key="11">
    <source>
        <dbReference type="Proteomes" id="UP000823201"/>
    </source>
</evidence>
<protein>
    <submittedName>
        <fullName evidence="10">Na+/H+ antiporter NhaD/arsenite permease-like protein</fullName>
    </submittedName>
</protein>
<dbReference type="Pfam" id="PF03600">
    <property type="entry name" value="CitMHS"/>
    <property type="match status" value="1"/>
</dbReference>
<feature type="transmembrane region" description="Helical" evidence="8">
    <location>
        <begin position="5"/>
        <end position="21"/>
    </location>
</feature>
<feature type="transmembrane region" description="Helical" evidence="8">
    <location>
        <begin position="229"/>
        <end position="262"/>
    </location>
</feature>
<feature type="transmembrane region" description="Helical" evidence="8">
    <location>
        <begin position="131"/>
        <end position="153"/>
    </location>
</feature>
<feature type="transmembrane region" description="Helical" evidence="8">
    <location>
        <begin position="27"/>
        <end position="44"/>
    </location>
</feature>
<keyword evidence="4" id="KW-1003">Cell membrane</keyword>
<sequence length="427" mass="46135">MSNQAWIAIIIFFISYGFIISEKIHRTIIAMLGAAALLFLGVLDQKTAIHFIDFNTIGLLIGMMILVSLLSKTGVFQFLAIWSAQKVKGRPLALLIALSLLTAIGSAFLDNVTTVLLIVPMTFSIAKRLGILPTPFLISEVFMSNIGGTATMIGDPPNIMIGSAVPTLSFLDFITNLAPVIGIVAAATLLFLSLIFRHALHATEEAREKLQQLHAADELRDKKLMIQSLAVLGLTITAFFFHGTLHVETATIALTGAFFLLLLTGEQHLAQALAAVEWPTLFFFIGLFLLVGGLVQTGVIRMLAAEAVSWTGGRPLPTALLVLWFSAFASAFVDNIPYVATMIPLIQDMGKMGLENMEPIWWSLSLGACLGGNGLLIGASANLVVAGLAAQKGHRITFFSFMKIGMPVMLLSIVISSIYIVLRYFLL</sequence>
<dbReference type="InterPro" id="IPR004680">
    <property type="entry name" value="Cit_transptr-like_dom"/>
</dbReference>
<keyword evidence="3" id="KW-0813">Transport</keyword>
<evidence type="ECO:0000256" key="6">
    <source>
        <dbReference type="ARBA" id="ARBA00022989"/>
    </source>
</evidence>
<dbReference type="PANTHER" id="PTHR43568">
    <property type="entry name" value="P PROTEIN"/>
    <property type="match status" value="1"/>
</dbReference>
<organism evidence="10 11">
    <name type="scientific">Sporolactobacillus spathodeae</name>
    <dbReference type="NCBI Taxonomy" id="1465502"/>
    <lineage>
        <taxon>Bacteria</taxon>
        <taxon>Bacillati</taxon>
        <taxon>Bacillota</taxon>
        <taxon>Bacilli</taxon>
        <taxon>Bacillales</taxon>
        <taxon>Sporolactobacillaceae</taxon>
        <taxon>Sporolactobacillus</taxon>
    </lineage>
</organism>
<evidence type="ECO:0000256" key="5">
    <source>
        <dbReference type="ARBA" id="ARBA00022692"/>
    </source>
</evidence>